<dbReference type="InterPro" id="IPR004101">
    <property type="entry name" value="Mur_ligase_C"/>
</dbReference>
<accession>A0A9D6QTU3</accession>
<dbReference type="Gene3D" id="3.90.190.20">
    <property type="entry name" value="Mur ligase, C-terminal domain"/>
    <property type="match status" value="1"/>
</dbReference>
<feature type="domain" description="Mur ligase central" evidence="5">
    <location>
        <begin position="88"/>
        <end position="227"/>
    </location>
</feature>
<evidence type="ECO:0000313" key="7">
    <source>
        <dbReference type="Proteomes" id="UP000808388"/>
    </source>
</evidence>
<organism evidence="6 7">
    <name type="scientific">Candidatus Sungiibacteriota bacterium</name>
    <dbReference type="NCBI Taxonomy" id="2750080"/>
    <lineage>
        <taxon>Bacteria</taxon>
        <taxon>Candidatus Sungiibacteriota</taxon>
    </lineage>
</organism>
<dbReference type="GO" id="GO:0005524">
    <property type="term" value="F:ATP binding"/>
    <property type="evidence" value="ECO:0007669"/>
    <property type="project" value="UniProtKB-KW"/>
</dbReference>
<evidence type="ECO:0000259" key="5">
    <source>
        <dbReference type="Pfam" id="PF08245"/>
    </source>
</evidence>
<dbReference type="GO" id="GO:0016881">
    <property type="term" value="F:acid-amino acid ligase activity"/>
    <property type="evidence" value="ECO:0007669"/>
    <property type="project" value="InterPro"/>
</dbReference>
<dbReference type="InterPro" id="IPR036615">
    <property type="entry name" value="Mur_ligase_C_dom_sf"/>
</dbReference>
<protein>
    <submittedName>
        <fullName evidence="6">UDP-N-acetylmuramoyl-tripeptide--D-alanyl-D-alanine ligase</fullName>
    </submittedName>
</protein>
<dbReference type="InterPro" id="IPR013221">
    <property type="entry name" value="Mur_ligase_cen"/>
</dbReference>
<keyword evidence="2" id="KW-0547">Nucleotide-binding</keyword>
<dbReference type="InterPro" id="IPR036565">
    <property type="entry name" value="Mur-like_cat_sf"/>
</dbReference>
<evidence type="ECO:0000256" key="1">
    <source>
        <dbReference type="ARBA" id="ARBA00022598"/>
    </source>
</evidence>
<name>A0A9D6QTU3_9BACT</name>
<dbReference type="Pfam" id="PF02875">
    <property type="entry name" value="Mur_ligase_C"/>
    <property type="match status" value="1"/>
</dbReference>
<evidence type="ECO:0000256" key="3">
    <source>
        <dbReference type="ARBA" id="ARBA00022840"/>
    </source>
</evidence>
<evidence type="ECO:0000313" key="6">
    <source>
        <dbReference type="EMBL" id="MBI3627293.1"/>
    </source>
</evidence>
<reference evidence="6" key="1">
    <citation type="submission" date="2020-07" db="EMBL/GenBank/DDBJ databases">
        <title>Huge and variable diversity of episymbiotic CPR bacteria and DPANN archaea in groundwater ecosystems.</title>
        <authorList>
            <person name="He C.Y."/>
            <person name="Keren R."/>
            <person name="Whittaker M."/>
            <person name="Farag I.F."/>
            <person name="Doudna J."/>
            <person name="Cate J.H.D."/>
            <person name="Banfield J.F."/>
        </authorList>
    </citation>
    <scope>NUCLEOTIDE SEQUENCE</scope>
    <source>
        <strain evidence="6">NC_groundwater_972_Pr1_S-0.2um_49_27</strain>
    </source>
</reference>
<dbReference type="SUPFAM" id="SSF53623">
    <property type="entry name" value="MurD-like peptide ligases, catalytic domain"/>
    <property type="match status" value="1"/>
</dbReference>
<dbReference type="Proteomes" id="UP000808388">
    <property type="component" value="Unassembled WGS sequence"/>
</dbReference>
<dbReference type="AlphaFoldDB" id="A0A9D6QTU3"/>
<gene>
    <name evidence="6" type="ORF">HY220_00890</name>
</gene>
<dbReference type="EMBL" id="JACQCQ010000002">
    <property type="protein sequence ID" value="MBI3627293.1"/>
    <property type="molecule type" value="Genomic_DNA"/>
</dbReference>
<dbReference type="Gene3D" id="3.40.1190.10">
    <property type="entry name" value="Mur-like, catalytic domain"/>
    <property type="match status" value="1"/>
</dbReference>
<comment type="caution">
    <text evidence="6">The sequence shown here is derived from an EMBL/GenBank/DDBJ whole genome shotgun (WGS) entry which is preliminary data.</text>
</comment>
<evidence type="ECO:0000256" key="2">
    <source>
        <dbReference type="ARBA" id="ARBA00022741"/>
    </source>
</evidence>
<dbReference type="SUPFAM" id="SSF53244">
    <property type="entry name" value="MurD-like peptide ligases, peptide-binding domain"/>
    <property type="match status" value="1"/>
</dbReference>
<keyword evidence="1 6" id="KW-0436">Ligase</keyword>
<sequence>MNLLIKILAVLSRIYCWRYDPKIIAITGNIGKTSTKDAIVTVLSSRFRVRGPEKNYNNEIGVPLTILGWHNSAKNIFGWFIQLLRLPLSLMLDSGVDILVLEMGADHPGDIDYLTKLARPDIGVLTAIGDLPVHAEFFASTDELVREKSLLVQRTDPLGHVFLNADDPKVCSMSALAKAAVHLVGEAAGAEFKVENIELRAHNNFPEGLSYKIRYRGLQIPIRLYGSLSRPQVLASAFAFAIGVIFRLNPIEIVERLKKYQLPPGRLKIIKGQNDSVILDDSYNAAPQAVLSALETLLSLPGRHIAVLGDMKELGAMSDMAHRRVGEKAKDCDLLFCVGANARIIAAAAVKNGLAEDRVFYFNASSEVSPALLSLLEAQDVVLVKGAQSMRMERVVKAIMAEPERASELLPRQNPEWLRIP</sequence>
<keyword evidence="3" id="KW-0067">ATP-binding</keyword>
<dbReference type="InterPro" id="IPR051046">
    <property type="entry name" value="MurCDEF_CellWall_CoF430Synth"/>
</dbReference>
<dbReference type="PANTHER" id="PTHR43024">
    <property type="entry name" value="UDP-N-ACETYLMURAMOYL-TRIPEPTIDE--D-ALANYL-D-ALANINE LIGASE"/>
    <property type="match status" value="1"/>
</dbReference>
<dbReference type="PANTHER" id="PTHR43024:SF1">
    <property type="entry name" value="UDP-N-ACETYLMURAMOYL-TRIPEPTIDE--D-ALANYL-D-ALANINE LIGASE"/>
    <property type="match status" value="1"/>
</dbReference>
<dbReference type="Pfam" id="PF08245">
    <property type="entry name" value="Mur_ligase_M"/>
    <property type="match status" value="1"/>
</dbReference>
<proteinExistence type="predicted"/>
<evidence type="ECO:0000259" key="4">
    <source>
        <dbReference type="Pfam" id="PF02875"/>
    </source>
</evidence>
<feature type="domain" description="Mur ligase C-terminal" evidence="4">
    <location>
        <begin position="265"/>
        <end position="387"/>
    </location>
</feature>